<protein>
    <recommendedName>
        <fullName evidence="7">BTB domain-containing protein</fullName>
    </recommendedName>
</protein>
<dbReference type="InterPro" id="IPR008974">
    <property type="entry name" value="TRAF-like"/>
</dbReference>
<reference evidence="5" key="2">
    <citation type="submission" date="2020-10" db="EMBL/GenBank/DDBJ databases">
        <authorList>
            <person name="Scholz U."/>
            <person name="Mascher M."/>
            <person name="Fiebig A."/>
        </authorList>
    </citation>
    <scope>NUCLEOTIDE SEQUENCE [LARGE SCALE GENOMIC DNA]</scope>
    <source>
        <strain evidence="5">cv. Morex</strain>
    </source>
</reference>
<dbReference type="SMR" id="A0A8I6ZFA6"/>
<dbReference type="Proteomes" id="UP000011116">
    <property type="component" value="Chromosome 7H"/>
</dbReference>
<dbReference type="AlphaFoldDB" id="A0A8I6ZFA6"/>
<proteinExistence type="inferred from homology"/>
<dbReference type="InterPro" id="IPR056423">
    <property type="entry name" value="BACK_BPM_SPOP"/>
</dbReference>
<dbReference type="EnsemblPlants" id="HORVU.MOREX.r3.7HG0744150.1">
    <property type="protein sequence ID" value="HORVU.MOREX.r3.7HG0744150.1.CDS1"/>
    <property type="gene ID" value="HORVU.MOREX.r3.7HG0744150"/>
</dbReference>
<dbReference type="Gramene" id="HORVU.MOREX.r3.7HG0744150.1">
    <property type="protein sequence ID" value="HORVU.MOREX.r3.7HG0744150.1.CDS1"/>
    <property type="gene ID" value="HORVU.MOREX.r3.7HG0744150"/>
</dbReference>
<reference evidence="6" key="1">
    <citation type="journal article" date="2012" name="Nature">
        <title>A physical, genetic and functional sequence assembly of the barley genome.</title>
        <authorList>
            <consortium name="The International Barley Genome Sequencing Consortium"/>
            <person name="Mayer K.F."/>
            <person name="Waugh R."/>
            <person name="Brown J.W."/>
            <person name="Schulman A."/>
            <person name="Langridge P."/>
            <person name="Platzer M."/>
            <person name="Fincher G.B."/>
            <person name="Muehlbauer G.J."/>
            <person name="Sato K."/>
            <person name="Close T.J."/>
            <person name="Wise R.P."/>
            <person name="Stein N."/>
        </authorList>
    </citation>
    <scope>NUCLEOTIDE SEQUENCE [LARGE SCALE GENOMIC DNA]</scope>
    <source>
        <strain evidence="6">cv. Morex</strain>
    </source>
</reference>
<dbReference type="InterPro" id="IPR045005">
    <property type="entry name" value="BPM1-6"/>
</dbReference>
<dbReference type="Gene3D" id="1.25.40.420">
    <property type="match status" value="1"/>
</dbReference>
<dbReference type="Gene3D" id="2.60.210.10">
    <property type="entry name" value="Apoptosis, Tumor Necrosis Factor Receptor Associated Protein 2, Chain A"/>
    <property type="match status" value="1"/>
</dbReference>
<dbReference type="PANTHER" id="PTHR26379">
    <property type="entry name" value="BTB/POZ AND MATH DOMAIN-CONTAINING PROTEIN 1"/>
    <property type="match status" value="1"/>
</dbReference>
<dbReference type="PROSITE" id="PS50097">
    <property type="entry name" value="BTB"/>
    <property type="match status" value="1"/>
</dbReference>
<comment type="pathway">
    <text evidence="1">Protein modification; protein ubiquitination.</text>
</comment>
<comment type="similarity">
    <text evidence="2">Belongs to the Tdpoz family.</text>
</comment>
<evidence type="ECO:0000313" key="6">
    <source>
        <dbReference type="Proteomes" id="UP000011116"/>
    </source>
</evidence>
<dbReference type="CDD" id="cd00121">
    <property type="entry name" value="MATH"/>
    <property type="match status" value="1"/>
</dbReference>
<feature type="domain" description="BTB" evidence="3">
    <location>
        <begin position="197"/>
        <end position="266"/>
    </location>
</feature>
<evidence type="ECO:0000259" key="3">
    <source>
        <dbReference type="PROSITE" id="PS50097"/>
    </source>
</evidence>
<dbReference type="PROSITE" id="PS50144">
    <property type="entry name" value="MATH"/>
    <property type="match status" value="1"/>
</dbReference>
<evidence type="ECO:0000256" key="2">
    <source>
        <dbReference type="ARBA" id="ARBA00010846"/>
    </source>
</evidence>
<sequence length="372" mass="41722">MAAPKSPGISTISTCTPEKARGDHVLKIEGYSLCKGLGVGKVIHSAPFAVGGYDWRLSYYPDGYTEATKELVAVLLELLTKDVEVRALYHLTLIEQAARTSPAQLTWPKPTGPVVFRNPARDALSCLDHSMFVQRSLIEGSAYLYIPDDILLIKCDITVVKLKEAQMRKIGMSFNIQVPPSDLLQNLRSLLDAREESDVSFKVKDEVFTAHKIILAMRSPVFRAELYGPMKDKCGQGQSIAIEDMEPAVFKALLHFIYTDELPPMDDLHDDDDEEEMVRHLLVAADRYVMERMKLMCERKLSEFLDAKTVAATLALADQHHCGKLKDACIGFINSLDRMDDVMDSVGYEHLKRACPAIFIDIWEKAAKARKM</sequence>
<reference evidence="5" key="3">
    <citation type="submission" date="2022-01" db="UniProtKB">
        <authorList>
            <consortium name="EnsemblPlants"/>
        </authorList>
    </citation>
    <scope>IDENTIFICATION</scope>
    <source>
        <strain evidence="5">subsp. vulgare</strain>
    </source>
</reference>
<dbReference type="Pfam" id="PF24570">
    <property type="entry name" value="BACK_BPM_SPOP"/>
    <property type="match status" value="1"/>
</dbReference>
<dbReference type="Pfam" id="PF22486">
    <property type="entry name" value="MATH_2"/>
    <property type="match status" value="1"/>
</dbReference>
<keyword evidence="6" id="KW-1185">Reference proteome</keyword>
<evidence type="ECO:0008006" key="7">
    <source>
        <dbReference type="Google" id="ProtNLM"/>
    </source>
</evidence>
<dbReference type="SMART" id="SM00225">
    <property type="entry name" value="BTB"/>
    <property type="match status" value="1"/>
</dbReference>
<dbReference type="GO" id="GO:0016567">
    <property type="term" value="P:protein ubiquitination"/>
    <property type="evidence" value="ECO:0007669"/>
    <property type="project" value="InterPro"/>
</dbReference>
<organism evidence="5 6">
    <name type="scientific">Hordeum vulgare subsp. vulgare</name>
    <name type="common">Domesticated barley</name>
    <dbReference type="NCBI Taxonomy" id="112509"/>
    <lineage>
        <taxon>Eukaryota</taxon>
        <taxon>Viridiplantae</taxon>
        <taxon>Streptophyta</taxon>
        <taxon>Embryophyta</taxon>
        <taxon>Tracheophyta</taxon>
        <taxon>Spermatophyta</taxon>
        <taxon>Magnoliopsida</taxon>
        <taxon>Liliopsida</taxon>
        <taxon>Poales</taxon>
        <taxon>Poaceae</taxon>
        <taxon>BOP clade</taxon>
        <taxon>Pooideae</taxon>
        <taxon>Triticodae</taxon>
        <taxon>Triticeae</taxon>
        <taxon>Hordeinae</taxon>
        <taxon>Hordeum</taxon>
    </lineage>
</organism>
<accession>A0A8I6ZFA6</accession>
<dbReference type="PANTHER" id="PTHR26379:SF456">
    <property type="entry name" value="BTB DOMAIN-CONTAINING PROTEIN"/>
    <property type="match status" value="1"/>
</dbReference>
<dbReference type="KEGG" id="hvg:123412709"/>
<dbReference type="InterPro" id="IPR011333">
    <property type="entry name" value="SKP1/BTB/POZ_sf"/>
</dbReference>
<dbReference type="RefSeq" id="XP_044961582.1">
    <property type="nucleotide sequence ID" value="XM_045105647.1"/>
</dbReference>
<dbReference type="Gramene" id="HORVU.MOREX.r2.7HG0617010.1">
    <property type="protein sequence ID" value="HORVU.MOREX.r2.7HG0617010.1.CDS.1"/>
    <property type="gene ID" value="HORVU.MOREX.r2.7HG0617010"/>
</dbReference>
<dbReference type="SUPFAM" id="SSF54695">
    <property type="entry name" value="POZ domain"/>
    <property type="match status" value="1"/>
</dbReference>
<feature type="domain" description="MATH" evidence="4">
    <location>
        <begin position="21"/>
        <end position="157"/>
    </location>
</feature>
<evidence type="ECO:0000313" key="5">
    <source>
        <dbReference type="EnsemblPlants" id="HORVU.MOREX.r3.7HG0744150.1.CDS1"/>
    </source>
</evidence>
<dbReference type="Gene3D" id="3.30.710.10">
    <property type="entry name" value="Potassium Channel Kv1.1, Chain A"/>
    <property type="match status" value="1"/>
</dbReference>
<evidence type="ECO:0000259" key="4">
    <source>
        <dbReference type="PROSITE" id="PS50144"/>
    </source>
</evidence>
<dbReference type="InterPro" id="IPR000210">
    <property type="entry name" value="BTB/POZ_dom"/>
</dbReference>
<dbReference type="OrthoDB" id="45365at2759"/>
<name>A0A8I6ZFA6_HORVV</name>
<gene>
    <name evidence="5" type="primary">LOC123412709</name>
</gene>
<dbReference type="InterPro" id="IPR002083">
    <property type="entry name" value="MATH/TRAF_dom"/>
</dbReference>
<evidence type="ECO:0000256" key="1">
    <source>
        <dbReference type="ARBA" id="ARBA00004906"/>
    </source>
</evidence>
<dbReference type="GeneID" id="123412709"/>
<dbReference type="Pfam" id="PF00651">
    <property type="entry name" value="BTB"/>
    <property type="match status" value="1"/>
</dbReference>
<dbReference type="OMA" id="RLSYYPD"/>
<dbReference type="SUPFAM" id="SSF49599">
    <property type="entry name" value="TRAF domain-like"/>
    <property type="match status" value="1"/>
</dbReference>